<feature type="region of interest" description="Disordered" evidence="1">
    <location>
        <begin position="181"/>
        <end position="219"/>
    </location>
</feature>
<evidence type="ECO:0000256" key="2">
    <source>
        <dbReference type="SAM" id="Phobius"/>
    </source>
</evidence>
<proteinExistence type="predicted"/>
<gene>
    <name evidence="4" type="ORF">BDV96DRAFT_646417</name>
</gene>
<dbReference type="EMBL" id="ML977323">
    <property type="protein sequence ID" value="KAF2115418.1"/>
    <property type="molecule type" value="Genomic_DNA"/>
</dbReference>
<keyword evidence="3" id="KW-0732">Signal</keyword>
<feature type="compositionally biased region" description="Pro residues" evidence="1">
    <location>
        <begin position="187"/>
        <end position="198"/>
    </location>
</feature>
<feature type="transmembrane region" description="Helical" evidence="2">
    <location>
        <begin position="44"/>
        <end position="64"/>
    </location>
</feature>
<evidence type="ECO:0000256" key="1">
    <source>
        <dbReference type="SAM" id="MobiDB-lite"/>
    </source>
</evidence>
<evidence type="ECO:0000256" key="3">
    <source>
        <dbReference type="SAM" id="SignalP"/>
    </source>
</evidence>
<dbReference type="Proteomes" id="UP000799770">
    <property type="component" value="Unassembled WGS sequence"/>
</dbReference>
<reference evidence="4" key="1">
    <citation type="journal article" date="2020" name="Stud. Mycol.">
        <title>101 Dothideomycetes genomes: a test case for predicting lifestyles and emergence of pathogens.</title>
        <authorList>
            <person name="Haridas S."/>
            <person name="Albert R."/>
            <person name="Binder M."/>
            <person name="Bloem J."/>
            <person name="Labutti K."/>
            <person name="Salamov A."/>
            <person name="Andreopoulos B."/>
            <person name="Baker S."/>
            <person name="Barry K."/>
            <person name="Bills G."/>
            <person name="Bluhm B."/>
            <person name="Cannon C."/>
            <person name="Castanera R."/>
            <person name="Culley D."/>
            <person name="Daum C."/>
            <person name="Ezra D."/>
            <person name="Gonzalez J."/>
            <person name="Henrissat B."/>
            <person name="Kuo A."/>
            <person name="Liang C."/>
            <person name="Lipzen A."/>
            <person name="Lutzoni F."/>
            <person name="Magnuson J."/>
            <person name="Mondo S."/>
            <person name="Nolan M."/>
            <person name="Ohm R."/>
            <person name="Pangilinan J."/>
            <person name="Park H.-J."/>
            <person name="Ramirez L."/>
            <person name="Alfaro M."/>
            <person name="Sun H."/>
            <person name="Tritt A."/>
            <person name="Yoshinaga Y."/>
            <person name="Zwiers L.-H."/>
            <person name="Turgeon B."/>
            <person name="Goodwin S."/>
            <person name="Spatafora J."/>
            <person name="Crous P."/>
            <person name="Grigoriev I."/>
        </authorList>
    </citation>
    <scope>NUCLEOTIDE SEQUENCE</scope>
    <source>
        <strain evidence="4">CBS 627.86</strain>
    </source>
</reference>
<keyword evidence="5" id="KW-1185">Reference proteome</keyword>
<feature type="chain" id="PRO_5025685775" description="Transmembrane protein" evidence="3">
    <location>
        <begin position="26"/>
        <end position="245"/>
    </location>
</feature>
<feature type="compositionally biased region" description="Basic and acidic residues" evidence="1">
    <location>
        <begin position="202"/>
        <end position="218"/>
    </location>
</feature>
<evidence type="ECO:0000313" key="4">
    <source>
        <dbReference type="EMBL" id="KAF2115418.1"/>
    </source>
</evidence>
<keyword evidence="2" id="KW-1133">Transmembrane helix</keyword>
<feature type="signal peptide" evidence="3">
    <location>
        <begin position="1"/>
        <end position="25"/>
    </location>
</feature>
<feature type="compositionally biased region" description="Low complexity" evidence="1">
    <location>
        <begin position="80"/>
        <end position="91"/>
    </location>
</feature>
<feature type="region of interest" description="Disordered" evidence="1">
    <location>
        <begin position="80"/>
        <end position="106"/>
    </location>
</feature>
<organism evidence="4 5">
    <name type="scientific">Lophiotrema nucula</name>
    <dbReference type="NCBI Taxonomy" id="690887"/>
    <lineage>
        <taxon>Eukaryota</taxon>
        <taxon>Fungi</taxon>
        <taxon>Dikarya</taxon>
        <taxon>Ascomycota</taxon>
        <taxon>Pezizomycotina</taxon>
        <taxon>Dothideomycetes</taxon>
        <taxon>Pleosporomycetidae</taxon>
        <taxon>Pleosporales</taxon>
        <taxon>Lophiotremataceae</taxon>
        <taxon>Lophiotrema</taxon>
    </lineage>
</organism>
<protein>
    <recommendedName>
        <fullName evidence="6">Transmembrane protein</fullName>
    </recommendedName>
</protein>
<keyword evidence="2" id="KW-0812">Transmembrane</keyword>
<name>A0A6A5ZAJ4_9PLEO</name>
<dbReference type="AlphaFoldDB" id="A0A6A5ZAJ4"/>
<dbReference type="OrthoDB" id="3771823at2759"/>
<keyword evidence="2" id="KW-0472">Membrane</keyword>
<evidence type="ECO:0000313" key="5">
    <source>
        <dbReference type="Proteomes" id="UP000799770"/>
    </source>
</evidence>
<sequence length="245" mass="27242">MSSTLTAMATRLPFVLMLIISNVIASPISNHRLVTRSSKGRKVGVNFAIAISIVIFAAIVFYLGMRRGRSGSWFCWRDPSSSLPSANPSSLDVSKPLPPRPRSIPRTNVINENEIAEPIELSPVEAKPKFLELPGETGVFEIGEGRKSWFNGFDIRRSWFGGSNGERRSWWRSEKGSIYEMEGSSVPPMPPLPPPPSYQPANERRNEAGTPKEDEKSIDWAGMDYVKEMYAGKGSVRRPNSESEV</sequence>
<accession>A0A6A5ZAJ4</accession>
<evidence type="ECO:0008006" key="6">
    <source>
        <dbReference type="Google" id="ProtNLM"/>
    </source>
</evidence>